<protein>
    <submittedName>
        <fullName evidence="1">Uncharacterized protein</fullName>
    </submittedName>
</protein>
<accession>A0A2V2NA44</accession>
<dbReference type="Proteomes" id="UP000245934">
    <property type="component" value="Unassembled WGS sequence"/>
</dbReference>
<name>A0A2V2NA44_9EURY</name>
<comment type="caution">
    <text evidence="1">The sequence shown here is derived from an EMBL/GenBank/DDBJ whole genome shotgun (WGS) entry which is preliminary data.</text>
</comment>
<dbReference type="AlphaFoldDB" id="A0A2V2NA44"/>
<keyword evidence="2" id="KW-1185">Reference proteome</keyword>
<dbReference type="EMBL" id="QGMZ01000019">
    <property type="protein sequence ID" value="PWR73348.1"/>
    <property type="molecule type" value="Genomic_DNA"/>
</dbReference>
<organism evidence="1 2">
    <name type="scientific">Methanospirillum stamsii</name>
    <dbReference type="NCBI Taxonomy" id="1277351"/>
    <lineage>
        <taxon>Archaea</taxon>
        <taxon>Methanobacteriati</taxon>
        <taxon>Methanobacteriota</taxon>
        <taxon>Stenosarchaea group</taxon>
        <taxon>Methanomicrobia</taxon>
        <taxon>Methanomicrobiales</taxon>
        <taxon>Methanospirillaceae</taxon>
        <taxon>Methanospirillum</taxon>
    </lineage>
</organism>
<sequence length="79" mass="9648">MKKWKKQLKKEIYSLNYQINDLYEMIQMRDKILKGYDDRFTSAFNLIRSLERGEKSTIEDLDRFEEQLRKIERTLINGA</sequence>
<proteinExistence type="predicted"/>
<evidence type="ECO:0000313" key="2">
    <source>
        <dbReference type="Proteomes" id="UP000245934"/>
    </source>
</evidence>
<evidence type="ECO:0000313" key="1">
    <source>
        <dbReference type="EMBL" id="PWR73348.1"/>
    </source>
</evidence>
<gene>
    <name evidence="1" type="ORF">DLD82_10805</name>
</gene>
<reference evidence="1 2" key="1">
    <citation type="submission" date="2018-05" db="EMBL/GenBank/DDBJ databases">
        <title>Draft genome of Methanospirillum stamsii Pt1.</title>
        <authorList>
            <person name="Dueholm M.S."/>
            <person name="Nielsen P.H."/>
            <person name="Bakmann L.F."/>
            <person name="Otzen D.E."/>
        </authorList>
    </citation>
    <scope>NUCLEOTIDE SEQUENCE [LARGE SCALE GENOMIC DNA]</scope>
    <source>
        <strain evidence="1 2">Pt1</strain>
    </source>
</reference>